<dbReference type="RefSeq" id="WP_290021037.1">
    <property type="nucleotide sequence ID" value="NZ_JAOPLV010000001.1"/>
</dbReference>
<feature type="compositionally biased region" description="Basic and acidic residues" evidence="1">
    <location>
        <begin position="137"/>
        <end position="146"/>
    </location>
</feature>
<evidence type="ECO:0000256" key="1">
    <source>
        <dbReference type="SAM" id="MobiDB-lite"/>
    </source>
</evidence>
<accession>A0AAW7HTX3</accession>
<dbReference type="EMBL" id="JAOPLV010000001">
    <property type="protein sequence ID" value="MDM5138449.1"/>
    <property type="molecule type" value="Genomic_DNA"/>
</dbReference>
<evidence type="ECO:0000313" key="2">
    <source>
        <dbReference type="EMBL" id="MDM5138449.1"/>
    </source>
</evidence>
<sequence>MAMTDLSGMGIGQSSRPGAQPEQQQVAPKFDATNVNDQLSSTLNSNSLLMRVARSNGQATAAQRGLDNSSIGAESAQRAMVDSALPIAQQNAQQSNQSVMQDKDLNWKGQQSQLDRDLQSGMQDKDLSWKGQQSQLDRTHQGSMQDKDLNWKGQQSQLDRNQELNVLDKQGAIDKDKLAQQVVANTHGMYMSSIDSAVNSYNDRYAALVADKAMSAADKTNLINSMKAELNSTLKMYQQLYSNVSTIRPDWSQFPTIQLPGVSLG</sequence>
<feature type="compositionally biased region" description="Polar residues" evidence="1">
    <location>
        <begin position="12"/>
        <end position="26"/>
    </location>
</feature>
<reference evidence="2" key="1">
    <citation type="submission" date="2023-08" db="EMBL/GenBank/DDBJ databases">
        <title>WGS of Aeromonas isolates.</title>
        <authorList>
            <person name="Lee H."/>
        </authorList>
    </citation>
    <scope>NUCLEOTIDE SEQUENCE</scope>
    <source>
        <strain evidence="2">SL22</strain>
    </source>
</reference>
<dbReference type="Proteomes" id="UP001168216">
    <property type="component" value="Unassembled WGS sequence"/>
</dbReference>
<evidence type="ECO:0000313" key="3">
    <source>
        <dbReference type="Proteomes" id="UP001168216"/>
    </source>
</evidence>
<organism evidence="2 3">
    <name type="scientific">Aeromonas bestiarum</name>
    <dbReference type="NCBI Taxonomy" id="105751"/>
    <lineage>
        <taxon>Bacteria</taxon>
        <taxon>Pseudomonadati</taxon>
        <taxon>Pseudomonadota</taxon>
        <taxon>Gammaproteobacteria</taxon>
        <taxon>Aeromonadales</taxon>
        <taxon>Aeromonadaceae</taxon>
        <taxon>Aeromonas</taxon>
    </lineage>
</organism>
<comment type="caution">
    <text evidence="2">The sequence shown here is derived from an EMBL/GenBank/DDBJ whole genome shotgun (WGS) entry which is preliminary data.</text>
</comment>
<protein>
    <submittedName>
        <fullName evidence="2">Uncharacterized protein</fullName>
    </submittedName>
</protein>
<feature type="region of interest" description="Disordered" evidence="1">
    <location>
        <begin position="123"/>
        <end position="146"/>
    </location>
</feature>
<name>A0AAW7HTX3_9GAMM</name>
<gene>
    <name evidence="2" type="ORF">OB959_01365</name>
</gene>
<proteinExistence type="predicted"/>
<feature type="region of interest" description="Disordered" evidence="1">
    <location>
        <begin position="1"/>
        <end position="38"/>
    </location>
</feature>
<dbReference type="AlphaFoldDB" id="A0AAW7HTX3"/>